<feature type="compositionally biased region" description="Polar residues" evidence="1">
    <location>
        <begin position="19"/>
        <end position="28"/>
    </location>
</feature>
<accession>A0AAV0LK02</accession>
<organism evidence="2 3">
    <name type="scientific">Linum tenue</name>
    <dbReference type="NCBI Taxonomy" id="586396"/>
    <lineage>
        <taxon>Eukaryota</taxon>
        <taxon>Viridiplantae</taxon>
        <taxon>Streptophyta</taxon>
        <taxon>Embryophyta</taxon>
        <taxon>Tracheophyta</taxon>
        <taxon>Spermatophyta</taxon>
        <taxon>Magnoliopsida</taxon>
        <taxon>eudicotyledons</taxon>
        <taxon>Gunneridae</taxon>
        <taxon>Pentapetalae</taxon>
        <taxon>rosids</taxon>
        <taxon>fabids</taxon>
        <taxon>Malpighiales</taxon>
        <taxon>Linaceae</taxon>
        <taxon>Linum</taxon>
    </lineage>
</organism>
<dbReference type="AlphaFoldDB" id="A0AAV0LK02"/>
<proteinExistence type="predicted"/>
<keyword evidence="3" id="KW-1185">Reference proteome</keyword>
<dbReference type="Proteomes" id="UP001154282">
    <property type="component" value="Unassembled WGS sequence"/>
</dbReference>
<feature type="region of interest" description="Disordered" evidence="1">
    <location>
        <begin position="1"/>
        <end position="28"/>
    </location>
</feature>
<sequence length="69" mass="7803">MHRSVARSGVLEEGRRKNQSLLRAQQQRSGKICGRRPFFSYKTQAYRWEFDLAEVVIGGAAVSGGFPLF</sequence>
<comment type="caution">
    <text evidence="2">The sequence shown here is derived from an EMBL/GenBank/DDBJ whole genome shotgun (WGS) entry which is preliminary data.</text>
</comment>
<dbReference type="EMBL" id="CAMGYJ010000006">
    <property type="protein sequence ID" value="CAI0434119.1"/>
    <property type="molecule type" value="Genomic_DNA"/>
</dbReference>
<reference evidence="2" key="1">
    <citation type="submission" date="2022-08" db="EMBL/GenBank/DDBJ databases">
        <authorList>
            <person name="Gutierrez-Valencia J."/>
        </authorList>
    </citation>
    <scope>NUCLEOTIDE SEQUENCE</scope>
</reference>
<protein>
    <submittedName>
        <fullName evidence="2">Uncharacterized protein</fullName>
    </submittedName>
</protein>
<name>A0AAV0LK02_9ROSI</name>
<evidence type="ECO:0000313" key="3">
    <source>
        <dbReference type="Proteomes" id="UP001154282"/>
    </source>
</evidence>
<gene>
    <name evidence="2" type="ORF">LITE_LOCUS24150</name>
</gene>
<evidence type="ECO:0000313" key="2">
    <source>
        <dbReference type="EMBL" id="CAI0434119.1"/>
    </source>
</evidence>
<evidence type="ECO:0000256" key="1">
    <source>
        <dbReference type="SAM" id="MobiDB-lite"/>
    </source>
</evidence>